<keyword evidence="2" id="KW-0378">Hydrolase</keyword>
<feature type="non-terminal residue" evidence="2">
    <location>
        <position position="1"/>
    </location>
</feature>
<feature type="domain" description="SWI2/SNF2 ATPase" evidence="1">
    <location>
        <begin position="2"/>
        <end position="91"/>
    </location>
</feature>
<reference evidence="2" key="1">
    <citation type="submission" date="2022-07" db="EMBL/GenBank/DDBJ databases">
        <title>Marinobacter iranensis a new bacterium isolate from a hipersaline lake in Iran.</title>
        <authorList>
            <person name="Mohammad A.M.A."/>
            <person name="Cristina S.-P."/>
            <person name="Antonio V."/>
        </authorList>
    </citation>
    <scope>NUCLEOTIDE SEQUENCE</scope>
    <source>
        <strain evidence="2">71-i</strain>
    </source>
</reference>
<accession>A0ABT5YGQ3</accession>
<gene>
    <name evidence="2" type="ORF">NLU14_21700</name>
</gene>
<dbReference type="PANTHER" id="PTHR42927">
    <property type="entry name" value="HELICASE SUPERFAMILY 1 AND 2 DOMAIN-CONTAINING PROTEIN"/>
    <property type="match status" value="1"/>
</dbReference>
<dbReference type="SUPFAM" id="SSF52540">
    <property type="entry name" value="P-loop containing nucleoside triphosphate hydrolases"/>
    <property type="match status" value="1"/>
</dbReference>
<evidence type="ECO:0000313" key="3">
    <source>
        <dbReference type="Proteomes" id="UP001143391"/>
    </source>
</evidence>
<feature type="non-terminal residue" evidence="2">
    <location>
        <position position="91"/>
    </location>
</feature>
<dbReference type="GO" id="GO:0004386">
    <property type="term" value="F:helicase activity"/>
    <property type="evidence" value="ECO:0007669"/>
    <property type="project" value="UniProtKB-KW"/>
</dbReference>
<keyword evidence="2" id="KW-0547">Nucleotide-binding</keyword>
<keyword evidence="2" id="KW-0067">ATP-binding</keyword>
<dbReference type="EMBL" id="JANCMW010000123">
    <property type="protein sequence ID" value="MDF0752843.1"/>
    <property type="molecule type" value="Genomic_DNA"/>
</dbReference>
<evidence type="ECO:0000259" key="1">
    <source>
        <dbReference type="Pfam" id="PF18766"/>
    </source>
</evidence>
<dbReference type="Proteomes" id="UP001143391">
    <property type="component" value="Unassembled WGS sequence"/>
</dbReference>
<name>A0ABT5YGQ3_9GAMM</name>
<sequence length="91" mass="9695">DTVVVVTDRTVLDKQLQDAISQFEKQAGVVQSITKDAGESKSKQLAAALTGGKNIVIVTIQSFEALITAIQTLPELQGRRFAVVADEAHSS</sequence>
<keyword evidence="2" id="KW-0347">Helicase</keyword>
<dbReference type="Pfam" id="PF18766">
    <property type="entry name" value="SWI2_SNF2"/>
    <property type="match status" value="1"/>
</dbReference>
<organism evidence="2 3">
    <name type="scientific">Marinobacter iranensis</name>
    <dbReference type="NCBI Taxonomy" id="2962607"/>
    <lineage>
        <taxon>Bacteria</taxon>
        <taxon>Pseudomonadati</taxon>
        <taxon>Pseudomonadota</taxon>
        <taxon>Gammaproteobacteria</taxon>
        <taxon>Pseudomonadales</taxon>
        <taxon>Marinobacteraceae</taxon>
        <taxon>Marinobacter</taxon>
    </lineage>
</organism>
<dbReference type="InterPro" id="IPR027417">
    <property type="entry name" value="P-loop_NTPase"/>
</dbReference>
<dbReference type="Gene3D" id="3.40.50.300">
    <property type="entry name" value="P-loop containing nucleotide triphosphate hydrolases"/>
    <property type="match status" value="1"/>
</dbReference>
<comment type="caution">
    <text evidence="2">The sequence shown here is derived from an EMBL/GenBank/DDBJ whole genome shotgun (WGS) entry which is preliminary data.</text>
</comment>
<dbReference type="InterPro" id="IPR040980">
    <property type="entry name" value="SWI2_SNF2"/>
</dbReference>
<protein>
    <submittedName>
        <fullName evidence="2">DEAD/DEAH box helicase family protein</fullName>
    </submittedName>
</protein>
<dbReference type="PANTHER" id="PTHR42927:SF1">
    <property type="entry name" value="HELICASE SUPERFAMILY 1 AND 2 DOMAIN-CONTAINING PROTEIN"/>
    <property type="match status" value="1"/>
</dbReference>
<keyword evidence="3" id="KW-1185">Reference proteome</keyword>
<proteinExistence type="predicted"/>
<evidence type="ECO:0000313" key="2">
    <source>
        <dbReference type="EMBL" id="MDF0752843.1"/>
    </source>
</evidence>